<name>A0A8H3J6V2_9LECA</name>
<dbReference type="GO" id="GO:0004818">
    <property type="term" value="F:glutamate-tRNA ligase activity"/>
    <property type="evidence" value="ECO:0007669"/>
    <property type="project" value="TreeGrafter"/>
</dbReference>
<protein>
    <submittedName>
        <fullName evidence="10">Glutamate--tRNA ligase mitochondrial</fullName>
    </submittedName>
</protein>
<keyword evidence="3 7" id="KW-0547">Nucleotide-binding</keyword>
<dbReference type="PANTHER" id="PTHR43311:SF2">
    <property type="entry name" value="GLUTAMATE--TRNA LIGASE, MITOCHONDRIAL-RELATED"/>
    <property type="match status" value="1"/>
</dbReference>
<dbReference type="InterPro" id="IPR020058">
    <property type="entry name" value="Glu/Gln-tRNA-synth_Ib_cat-dom"/>
</dbReference>
<evidence type="ECO:0000313" key="11">
    <source>
        <dbReference type="Proteomes" id="UP000664203"/>
    </source>
</evidence>
<keyword evidence="2 7" id="KW-0436">Ligase</keyword>
<evidence type="ECO:0000256" key="6">
    <source>
        <dbReference type="ARBA" id="ARBA00023146"/>
    </source>
</evidence>
<evidence type="ECO:0000259" key="8">
    <source>
        <dbReference type="Pfam" id="PF00749"/>
    </source>
</evidence>
<dbReference type="GO" id="GO:0005739">
    <property type="term" value="C:mitochondrion"/>
    <property type="evidence" value="ECO:0007669"/>
    <property type="project" value="TreeGrafter"/>
</dbReference>
<feature type="domain" description="Glutamyl/glutaminyl-tRNA synthetase class Ib catalytic" evidence="8">
    <location>
        <begin position="1"/>
        <end position="79"/>
    </location>
</feature>
<dbReference type="AlphaFoldDB" id="A0A8H3J6V2"/>
<dbReference type="EMBL" id="CAJPDR010000679">
    <property type="protein sequence ID" value="CAF9941739.1"/>
    <property type="molecule type" value="Genomic_DNA"/>
</dbReference>
<proteinExistence type="inferred from homology"/>
<comment type="caution">
    <text evidence="10">The sequence shown here is derived from an EMBL/GenBank/DDBJ whole genome shotgun (WGS) entry which is preliminary data.</text>
</comment>
<reference evidence="10" key="1">
    <citation type="submission" date="2021-03" db="EMBL/GenBank/DDBJ databases">
        <authorList>
            <person name="Tagirdzhanova G."/>
        </authorList>
    </citation>
    <scope>NUCLEOTIDE SEQUENCE</scope>
</reference>
<dbReference type="InterPro" id="IPR020751">
    <property type="entry name" value="aa-tRNA-synth_I_codon-bd_sub2"/>
</dbReference>
<dbReference type="Gene3D" id="1.10.10.350">
    <property type="match status" value="1"/>
</dbReference>
<dbReference type="Pfam" id="PF00749">
    <property type="entry name" value="tRNA-synt_1c"/>
    <property type="match status" value="1"/>
</dbReference>
<gene>
    <name evidence="10" type="primary">MSE1_2</name>
    <name evidence="10" type="ORF">ALECFALPRED_009285</name>
</gene>
<feature type="domain" description="Aminoacyl-tRNA synthetase class I anticodon-binding" evidence="9">
    <location>
        <begin position="242"/>
        <end position="278"/>
    </location>
</feature>
<dbReference type="OrthoDB" id="428822at2759"/>
<evidence type="ECO:0000259" key="9">
    <source>
        <dbReference type="Pfam" id="PF19269"/>
    </source>
</evidence>
<keyword evidence="6 7" id="KW-0030">Aminoacyl-tRNA synthetase</keyword>
<dbReference type="Proteomes" id="UP000664203">
    <property type="component" value="Unassembled WGS sequence"/>
</dbReference>
<evidence type="ECO:0000256" key="4">
    <source>
        <dbReference type="ARBA" id="ARBA00022840"/>
    </source>
</evidence>
<keyword evidence="4 7" id="KW-0067">ATP-binding</keyword>
<keyword evidence="5 7" id="KW-0648">Protein biosynthesis</keyword>
<evidence type="ECO:0000256" key="5">
    <source>
        <dbReference type="ARBA" id="ARBA00022917"/>
    </source>
</evidence>
<dbReference type="PANTHER" id="PTHR43311">
    <property type="entry name" value="GLUTAMATE--TRNA LIGASE"/>
    <property type="match status" value="1"/>
</dbReference>
<accession>A0A8H3J6V2</accession>
<dbReference type="InterPro" id="IPR049940">
    <property type="entry name" value="GluQ/Sye"/>
</dbReference>
<keyword evidence="11" id="KW-1185">Reference proteome</keyword>
<evidence type="ECO:0000256" key="1">
    <source>
        <dbReference type="ARBA" id="ARBA00007894"/>
    </source>
</evidence>
<evidence type="ECO:0000313" key="10">
    <source>
        <dbReference type="EMBL" id="CAF9941739.1"/>
    </source>
</evidence>
<dbReference type="SUPFAM" id="SSF52374">
    <property type="entry name" value="Nucleotidylyl transferase"/>
    <property type="match status" value="1"/>
</dbReference>
<dbReference type="InterPro" id="IPR014729">
    <property type="entry name" value="Rossmann-like_a/b/a_fold"/>
</dbReference>
<dbReference type="SUPFAM" id="SSF48163">
    <property type="entry name" value="An anticodon-binding domain of class I aminoacyl-tRNA synthetases"/>
    <property type="match status" value="1"/>
</dbReference>
<sequence length="294" mass="33668">MYNAFDWKPPSFAHVGLLQDASRQKFSKRNLALDINFHRKEGIFPEALVNYVALFGWSHRLGDDQLNLEDLVQNFDLKFTKGNTIAAPNKLIYLQKRYAQKYVEEEGKEYLAMIDKVHAVIEQHLQVHSESRICPASELKNRIAALLNADAKNYTTPSDFVERNFHFFFLEPREKYHRGASDSMLTENTGTIMDHFREILPEQWDEPSLREAFENMADNISTKWGQDSGQSVNLAKASRASVQHFLRWALTGGRPGPTLMFTMSILGRNVSLRRIEDAAAVLDNMTLEKNDGSN</sequence>
<evidence type="ECO:0000256" key="2">
    <source>
        <dbReference type="ARBA" id="ARBA00022598"/>
    </source>
</evidence>
<dbReference type="GO" id="GO:0000049">
    <property type="term" value="F:tRNA binding"/>
    <property type="evidence" value="ECO:0007669"/>
    <property type="project" value="InterPro"/>
</dbReference>
<evidence type="ECO:0000256" key="3">
    <source>
        <dbReference type="ARBA" id="ARBA00022741"/>
    </source>
</evidence>
<dbReference type="InterPro" id="IPR008925">
    <property type="entry name" value="aa_tRNA-synth_I_cd-bd_sf"/>
</dbReference>
<organism evidence="10 11">
    <name type="scientific">Alectoria fallacina</name>
    <dbReference type="NCBI Taxonomy" id="1903189"/>
    <lineage>
        <taxon>Eukaryota</taxon>
        <taxon>Fungi</taxon>
        <taxon>Dikarya</taxon>
        <taxon>Ascomycota</taxon>
        <taxon>Pezizomycotina</taxon>
        <taxon>Lecanoromycetes</taxon>
        <taxon>OSLEUM clade</taxon>
        <taxon>Lecanoromycetidae</taxon>
        <taxon>Lecanorales</taxon>
        <taxon>Lecanorineae</taxon>
        <taxon>Parmeliaceae</taxon>
        <taxon>Alectoria</taxon>
    </lineage>
</organism>
<dbReference type="GO" id="GO:0006424">
    <property type="term" value="P:glutamyl-tRNA aminoacylation"/>
    <property type="evidence" value="ECO:0007669"/>
    <property type="project" value="TreeGrafter"/>
</dbReference>
<comment type="similarity">
    <text evidence="1">Belongs to the class-I aminoacyl-tRNA synthetase family. Glutamate--tRNA ligase type 1 subfamily.</text>
</comment>
<dbReference type="GO" id="GO:0005524">
    <property type="term" value="F:ATP binding"/>
    <property type="evidence" value="ECO:0007669"/>
    <property type="project" value="UniProtKB-KW"/>
</dbReference>
<dbReference type="InterPro" id="IPR045462">
    <property type="entry name" value="aa-tRNA-synth_I_cd-bd"/>
</dbReference>
<dbReference type="Pfam" id="PF19269">
    <property type="entry name" value="Anticodon_2"/>
    <property type="match status" value="1"/>
</dbReference>
<dbReference type="Gene3D" id="3.40.50.620">
    <property type="entry name" value="HUPs"/>
    <property type="match status" value="1"/>
</dbReference>
<evidence type="ECO:0000256" key="7">
    <source>
        <dbReference type="RuleBase" id="RU363037"/>
    </source>
</evidence>